<gene>
    <name evidence="1" type="ORF">Ccl03g_08360</name>
</gene>
<reference evidence="1 2" key="1">
    <citation type="submission" date="2019-06" db="EMBL/GenBank/DDBJ databases">
        <title>Draft genome sequence of [Clostridium] clostridioforme NBRC 113352.</title>
        <authorList>
            <person name="Miura T."/>
            <person name="Furukawa M."/>
            <person name="Shimamura M."/>
            <person name="Ohyama Y."/>
            <person name="Yamazoe A."/>
            <person name="Kawasaki H."/>
        </authorList>
    </citation>
    <scope>NUCLEOTIDE SEQUENCE [LARGE SCALE GENOMIC DNA]</scope>
    <source>
        <strain evidence="1 2">NBRC 113352</strain>
    </source>
</reference>
<protein>
    <submittedName>
        <fullName evidence="1">Uncharacterized protein</fullName>
    </submittedName>
</protein>
<dbReference type="AlphaFoldDB" id="A0A1I2TPF4"/>
<accession>A0A1I2TPF4</accession>
<dbReference type="EMBL" id="BJLB01000001">
    <property type="protein sequence ID" value="GEA35123.1"/>
    <property type="molecule type" value="Genomic_DNA"/>
</dbReference>
<name>A0A1I2TPF4_9FIRM</name>
<evidence type="ECO:0000313" key="2">
    <source>
        <dbReference type="Proteomes" id="UP000315200"/>
    </source>
</evidence>
<comment type="caution">
    <text evidence="1">The sequence shown here is derived from an EMBL/GenBank/DDBJ whole genome shotgun (WGS) entry which is preliminary data.</text>
</comment>
<dbReference type="Proteomes" id="UP000315200">
    <property type="component" value="Unassembled WGS sequence"/>
</dbReference>
<organism evidence="1 2">
    <name type="scientific">Enterocloster clostridioformis</name>
    <dbReference type="NCBI Taxonomy" id="1531"/>
    <lineage>
        <taxon>Bacteria</taxon>
        <taxon>Bacillati</taxon>
        <taxon>Bacillota</taxon>
        <taxon>Clostridia</taxon>
        <taxon>Lachnospirales</taxon>
        <taxon>Lachnospiraceae</taxon>
        <taxon>Enterocloster</taxon>
    </lineage>
</organism>
<proteinExistence type="predicted"/>
<dbReference type="RefSeq" id="WP_166433756.1">
    <property type="nucleotide sequence ID" value="NZ_BJLB01000001.1"/>
</dbReference>
<sequence>MKTLSKDDFVKIADGLMDRVNKEYPEESSPMVNKVATIAIDMCNCFFQEYEKMKNE</sequence>
<evidence type="ECO:0000313" key="1">
    <source>
        <dbReference type="EMBL" id="GEA35123.1"/>
    </source>
</evidence>